<keyword evidence="4 10" id="KW-0808">Transferase</keyword>
<comment type="cofactor">
    <cofactor evidence="11">
        <name>Mg(2+)</name>
        <dbReference type="ChEBI" id="CHEBI:18420"/>
    </cofactor>
    <cofactor evidence="11">
        <name>Mn(2+)</name>
        <dbReference type="ChEBI" id="CHEBI:29035"/>
    </cofactor>
    <text evidence="11">Magnesium. Can also use manganese.</text>
</comment>
<feature type="binding site" evidence="11">
    <location>
        <position position="177"/>
    </location>
    <ligand>
        <name>Mg(2+)</name>
        <dbReference type="ChEBI" id="CHEBI:18420"/>
    </ligand>
</feature>
<dbReference type="InterPro" id="IPR003374">
    <property type="entry name" value="ApbE-like_sf"/>
</dbReference>
<evidence type="ECO:0000256" key="8">
    <source>
        <dbReference type="ARBA" id="ARBA00031306"/>
    </source>
</evidence>
<dbReference type="PIRSF" id="PIRSF006268">
    <property type="entry name" value="ApbE"/>
    <property type="match status" value="1"/>
</dbReference>
<proteinExistence type="inferred from homology"/>
<dbReference type="Proteomes" id="UP000199608">
    <property type="component" value="Unassembled WGS sequence"/>
</dbReference>
<evidence type="ECO:0000256" key="7">
    <source>
        <dbReference type="ARBA" id="ARBA00022842"/>
    </source>
</evidence>
<dbReference type="EC" id="2.7.1.180" evidence="1 10"/>
<keyword evidence="6 10" id="KW-0274">FAD</keyword>
<protein>
    <recommendedName>
        <fullName evidence="2 10">FAD:protein FMN transferase</fullName>
        <ecNumber evidence="1 10">2.7.1.180</ecNumber>
    </recommendedName>
    <alternativeName>
        <fullName evidence="8 10">Flavin transferase</fullName>
    </alternativeName>
</protein>
<dbReference type="SUPFAM" id="SSF143631">
    <property type="entry name" value="ApbE-like"/>
    <property type="match status" value="1"/>
</dbReference>
<evidence type="ECO:0000256" key="3">
    <source>
        <dbReference type="ARBA" id="ARBA00022630"/>
    </source>
</evidence>
<evidence type="ECO:0000256" key="1">
    <source>
        <dbReference type="ARBA" id="ARBA00011955"/>
    </source>
</evidence>
<dbReference type="PANTHER" id="PTHR30040:SF2">
    <property type="entry name" value="FAD:PROTEIN FMN TRANSFERASE"/>
    <property type="match status" value="1"/>
</dbReference>
<comment type="similarity">
    <text evidence="10">Belongs to the ApbE family.</text>
</comment>
<evidence type="ECO:0000256" key="2">
    <source>
        <dbReference type="ARBA" id="ARBA00016337"/>
    </source>
</evidence>
<feature type="binding site" evidence="11">
    <location>
        <position position="293"/>
    </location>
    <ligand>
        <name>Mg(2+)</name>
        <dbReference type="ChEBI" id="CHEBI:18420"/>
    </ligand>
</feature>
<evidence type="ECO:0000256" key="10">
    <source>
        <dbReference type="PIRNR" id="PIRNR006268"/>
    </source>
</evidence>
<evidence type="ECO:0000256" key="5">
    <source>
        <dbReference type="ARBA" id="ARBA00022723"/>
    </source>
</evidence>
<keyword evidence="13" id="KW-1185">Reference proteome</keyword>
<evidence type="ECO:0000256" key="4">
    <source>
        <dbReference type="ARBA" id="ARBA00022679"/>
    </source>
</evidence>
<dbReference type="AlphaFoldDB" id="A0A1H2FVC8"/>
<dbReference type="GO" id="GO:0016740">
    <property type="term" value="F:transferase activity"/>
    <property type="evidence" value="ECO:0007669"/>
    <property type="project" value="UniProtKB-UniRule"/>
</dbReference>
<evidence type="ECO:0000313" key="13">
    <source>
        <dbReference type="Proteomes" id="UP000199608"/>
    </source>
</evidence>
<reference evidence="13" key="1">
    <citation type="submission" date="2016-10" db="EMBL/GenBank/DDBJ databases">
        <authorList>
            <person name="Varghese N."/>
            <person name="Submissions S."/>
        </authorList>
    </citation>
    <scope>NUCLEOTIDE SEQUENCE [LARGE SCALE GENOMIC DNA]</scope>
    <source>
        <strain evidence="13">DSM 3384</strain>
    </source>
</reference>
<sequence>MKFFRTITFYAIVCFFIFQSTGFAFKSGKQHVISGNTMGTFYTIKFISRNKESLSLWKNKVDTRLKEVNKKLSMYDPKSEISLFNSHEINKPVNISLDFFSILLTAKEIYHLTGGSWDGTVKPLVDLWGFGTKKRTGNVPGADTIRQVLSETGFNHISLKKPHTIVKQKSVTLDLGSIAKGYGVDAIAKLFTSSGIHDVLVEIGGELYASGKNLNGQSWSVGISRPDKNYAHQGLYKIIRLNNQAIATSGNYRNFFEADGKTFSHIIDPKTGYPATSQIVSASVISKDCTFADGLATALMIMEIQEGLKLVNRLGQTECLIIQKKGQTLVTHASENFDDFLVP</sequence>
<dbReference type="InterPro" id="IPR024932">
    <property type="entry name" value="ApbE"/>
</dbReference>
<dbReference type="PANTHER" id="PTHR30040">
    <property type="entry name" value="THIAMINE BIOSYNTHESIS LIPOPROTEIN APBE"/>
    <property type="match status" value="1"/>
</dbReference>
<dbReference type="Gene3D" id="3.10.520.10">
    <property type="entry name" value="ApbE-like domains"/>
    <property type="match status" value="1"/>
</dbReference>
<gene>
    <name evidence="12" type="ORF">SAMN04487931_104363</name>
</gene>
<evidence type="ECO:0000256" key="6">
    <source>
        <dbReference type="ARBA" id="ARBA00022827"/>
    </source>
</evidence>
<keyword evidence="12" id="KW-0449">Lipoprotein</keyword>
<accession>A0A1H2FVC8</accession>
<keyword evidence="7 10" id="KW-0460">Magnesium</keyword>
<dbReference type="RefSeq" id="WP_092232957.1">
    <property type="nucleotide sequence ID" value="NZ_FNLL01000004.1"/>
</dbReference>
<comment type="catalytic activity">
    <reaction evidence="9 10">
        <text>L-threonyl-[protein] + FAD = FMN-L-threonyl-[protein] + AMP + H(+)</text>
        <dbReference type="Rhea" id="RHEA:36847"/>
        <dbReference type="Rhea" id="RHEA-COMP:11060"/>
        <dbReference type="Rhea" id="RHEA-COMP:11061"/>
        <dbReference type="ChEBI" id="CHEBI:15378"/>
        <dbReference type="ChEBI" id="CHEBI:30013"/>
        <dbReference type="ChEBI" id="CHEBI:57692"/>
        <dbReference type="ChEBI" id="CHEBI:74257"/>
        <dbReference type="ChEBI" id="CHEBI:456215"/>
        <dbReference type="EC" id="2.7.1.180"/>
    </reaction>
</comment>
<keyword evidence="3 10" id="KW-0285">Flavoprotein</keyword>
<evidence type="ECO:0000256" key="11">
    <source>
        <dbReference type="PIRSR" id="PIRSR006268-2"/>
    </source>
</evidence>
<organism evidence="12 13">
    <name type="scientific">Desulfobacula phenolica</name>
    <dbReference type="NCBI Taxonomy" id="90732"/>
    <lineage>
        <taxon>Bacteria</taxon>
        <taxon>Pseudomonadati</taxon>
        <taxon>Thermodesulfobacteriota</taxon>
        <taxon>Desulfobacteria</taxon>
        <taxon>Desulfobacterales</taxon>
        <taxon>Desulfobacteraceae</taxon>
        <taxon>Desulfobacula</taxon>
    </lineage>
</organism>
<feature type="binding site" evidence="11">
    <location>
        <position position="297"/>
    </location>
    <ligand>
        <name>Mg(2+)</name>
        <dbReference type="ChEBI" id="CHEBI:18420"/>
    </ligand>
</feature>
<evidence type="ECO:0000313" key="12">
    <source>
        <dbReference type="EMBL" id="SDU11303.1"/>
    </source>
</evidence>
<dbReference type="GO" id="GO:0046872">
    <property type="term" value="F:metal ion binding"/>
    <property type="evidence" value="ECO:0007669"/>
    <property type="project" value="UniProtKB-UniRule"/>
</dbReference>
<dbReference type="Pfam" id="PF02424">
    <property type="entry name" value="ApbE"/>
    <property type="match status" value="1"/>
</dbReference>
<keyword evidence="5 10" id="KW-0479">Metal-binding</keyword>
<name>A0A1H2FVC8_9BACT</name>
<dbReference type="EMBL" id="FNLL01000004">
    <property type="protein sequence ID" value="SDU11303.1"/>
    <property type="molecule type" value="Genomic_DNA"/>
</dbReference>
<evidence type="ECO:0000256" key="9">
    <source>
        <dbReference type="ARBA" id="ARBA00048540"/>
    </source>
</evidence>